<sequence length="72" mass="8382">MVPAEEPEPDVIEQAARLRGMDRASLVVSAAMRDVSVEDFAREVIRKAAKRPPPLIDRRYIERARRNYRFSR</sequence>
<comment type="caution">
    <text evidence="1">The sequence shown here is derived from an EMBL/GenBank/DDBJ whole genome shotgun (WGS) entry which is preliminary data.</text>
</comment>
<accession>B9BNC3</accession>
<name>B9BNC3_9BURK</name>
<dbReference type="AlphaFoldDB" id="B9BNC3"/>
<protein>
    <submittedName>
        <fullName evidence="1">Uncharacterized protein</fullName>
    </submittedName>
</protein>
<evidence type="ECO:0000313" key="1">
    <source>
        <dbReference type="EMBL" id="EEE08133.1"/>
    </source>
</evidence>
<dbReference type="Proteomes" id="UP000004535">
    <property type="component" value="Unassembled WGS sequence"/>
</dbReference>
<gene>
    <name evidence="1" type="ORF">BURMUCGD2_2351</name>
</gene>
<organism evidence="1 2">
    <name type="scientific">Burkholderia multivorans CGD2</name>
    <dbReference type="NCBI Taxonomy" id="513052"/>
    <lineage>
        <taxon>Bacteria</taxon>
        <taxon>Pseudomonadati</taxon>
        <taxon>Pseudomonadota</taxon>
        <taxon>Betaproteobacteria</taxon>
        <taxon>Burkholderiales</taxon>
        <taxon>Burkholderiaceae</taxon>
        <taxon>Burkholderia</taxon>
        <taxon>Burkholderia cepacia complex</taxon>
    </lineage>
</organism>
<reference evidence="1 2" key="1">
    <citation type="journal article" date="2012" name="J. Bacteriol.">
        <title>Draft Genome Sequence Determination for Cystic Fibrosis and Chronic Granulomatous Disease Burkholderia multivorans Isolates.</title>
        <authorList>
            <person name="Varga J.J."/>
            <person name="Losada L."/>
            <person name="Zelazny A.M."/>
            <person name="Brinkac L."/>
            <person name="Harkins D."/>
            <person name="Radune D."/>
            <person name="Hostetler J."/>
            <person name="Sampaio E.P."/>
            <person name="Ronning C.M."/>
            <person name="Nierman W.C."/>
            <person name="Greenberg D.E."/>
            <person name="Holland S.M."/>
            <person name="Goldberg J.B."/>
        </authorList>
    </citation>
    <scope>NUCLEOTIDE SEQUENCE [LARGE SCALE GENOMIC DNA]</scope>
    <source>
        <strain evidence="1 2">CGD2</strain>
    </source>
</reference>
<proteinExistence type="predicted"/>
<evidence type="ECO:0000313" key="2">
    <source>
        <dbReference type="Proteomes" id="UP000004535"/>
    </source>
</evidence>
<dbReference type="EMBL" id="ACFC01000003">
    <property type="protein sequence ID" value="EEE08133.1"/>
    <property type="molecule type" value="Genomic_DNA"/>
</dbReference>